<accession>A0A0F9JK41</accession>
<keyword evidence="1" id="KW-0472">Membrane</keyword>
<feature type="transmembrane region" description="Helical" evidence="1">
    <location>
        <begin position="6"/>
        <end position="25"/>
    </location>
</feature>
<dbReference type="EMBL" id="LAZR01016071">
    <property type="protein sequence ID" value="KKM06111.1"/>
    <property type="molecule type" value="Genomic_DNA"/>
</dbReference>
<sequence>MENILLNFIFGLILGFDMAIYSLWYKIVKLSPIKSQTKKV</sequence>
<proteinExistence type="predicted"/>
<comment type="caution">
    <text evidence="2">The sequence shown here is derived from an EMBL/GenBank/DDBJ whole genome shotgun (WGS) entry which is preliminary data.</text>
</comment>
<keyword evidence="1" id="KW-1133">Transmembrane helix</keyword>
<name>A0A0F9JK41_9ZZZZ</name>
<keyword evidence="1" id="KW-0812">Transmembrane</keyword>
<reference evidence="2" key="1">
    <citation type="journal article" date="2015" name="Nature">
        <title>Complex archaea that bridge the gap between prokaryotes and eukaryotes.</title>
        <authorList>
            <person name="Spang A."/>
            <person name="Saw J.H."/>
            <person name="Jorgensen S.L."/>
            <person name="Zaremba-Niedzwiedzka K."/>
            <person name="Martijn J."/>
            <person name="Lind A.E."/>
            <person name="van Eijk R."/>
            <person name="Schleper C."/>
            <person name="Guy L."/>
            <person name="Ettema T.J."/>
        </authorList>
    </citation>
    <scope>NUCLEOTIDE SEQUENCE</scope>
</reference>
<gene>
    <name evidence="2" type="ORF">LCGC14_1747310</name>
</gene>
<evidence type="ECO:0000313" key="2">
    <source>
        <dbReference type="EMBL" id="KKM06111.1"/>
    </source>
</evidence>
<dbReference type="AlphaFoldDB" id="A0A0F9JK41"/>
<organism evidence="2">
    <name type="scientific">marine sediment metagenome</name>
    <dbReference type="NCBI Taxonomy" id="412755"/>
    <lineage>
        <taxon>unclassified sequences</taxon>
        <taxon>metagenomes</taxon>
        <taxon>ecological metagenomes</taxon>
    </lineage>
</organism>
<protein>
    <submittedName>
        <fullName evidence="2">Uncharacterized protein</fullName>
    </submittedName>
</protein>
<evidence type="ECO:0000256" key="1">
    <source>
        <dbReference type="SAM" id="Phobius"/>
    </source>
</evidence>